<organism evidence="1 2">
    <name type="scientific">Aspergillus minisclerotigenes</name>
    <dbReference type="NCBI Taxonomy" id="656917"/>
    <lineage>
        <taxon>Eukaryota</taxon>
        <taxon>Fungi</taxon>
        <taxon>Dikarya</taxon>
        <taxon>Ascomycota</taxon>
        <taxon>Pezizomycotina</taxon>
        <taxon>Eurotiomycetes</taxon>
        <taxon>Eurotiomycetidae</taxon>
        <taxon>Eurotiales</taxon>
        <taxon>Aspergillaceae</taxon>
        <taxon>Aspergillus</taxon>
        <taxon>Aspergillus subgen. Circumdati</taxon>
    </lineage>
</organism>
<evidence type="ECO:0000313" key="2">
    <source>
        <dbReference type="Proteomes" id="UP000326289"/>
    </source>
</evidence>
<dbReference type="EMBL" id="ML732928">
    <property type="protein sequence ID" value="KAB8266908.1"/>
    <property type="molecule type" value="Genomic_DNA"/>
</dbReference>
<evidence type="ECO:0000313" key="1">
    <source>
        <dbReference type="EMBL" id="KAB8266908.1"/>
    </source>
</evidence>
<sequence length="106" mass="11434">MTLHGLPTALGVNLTFLGASHSIAIWTTSHFLSTTISRPPPCPDPFAADYETAQLQSTKSTCVLSYPSPPWNICSLVTQPTLSCLKLWAEINRRSSTIAHGPLAAR</sequence>
<accession>A0A5N6IKC3</accession>
<protein>
    <submittedName>
        <fullName evidence="1">Uncharacterized protein</fullName>
    </submittedName>
</protein>
<dbReference type="Proteomes" id="UP000326289">
    <property type="component" value="Unassembled WGS sequence"/>
</dbReference>
<proteinExistence type="predicted"/>
<reference evidence="1 2" key="1">
    <citation type="submission" date="2019-04" db="EMBL/GenBank/DDBJ databases">
        <title>Fungal friends and foes A comparative genomics study of 23 Aspergillus species from section Flavi.</title>
        <authorList>
            <consortium name="DOE Joint Genome Institute"/>
            <person name="Kjaerbolling I."/>
            <person name="Vesth T.C."/>
            <person name="Frisvad J.C."/>
            <person name="Nybo J.L."/>
            <person name="Theobald S."/>
            <person name="Kildgaard S."/>
            <person name="Petersen T.I."/>
            <person name="Kuo A."/>
            <person name="Sato A."/>
            <person name="Lyhne E.K."/>
            <person name="Kogle M.E."/>
            <person name="Wiebenga A."/>
            <person name="Kun R.S."/>
            <person name="Lubbers R.J."/>
            <person name="Makela M.R."/>
            <person name="Barry K."/>
            <person name="Chovatia M."/>
            <person name="Clum A."/>
            <person name="Daum C."/>
            <person name="Haridas S."/>
            <person name="He G."/>
            <person name="LaButti K."/>
            <person name="Lipzen A."/>
            <person name="Mondo S."/>
            <person name="Pangilinan J."/>
            <person name="Riley R."/>
            <person name="Salamov A."/>
            <person name="Simmons B.A."/>
            <person name="Magnuson J.K."/>
            <person name="Henrissat B."/>
            <person name="Mortensen U.H."/>
            <person name="Larsen T.O."/>
            <person name="De vries R.P."/>
            <person name="Grigoriev I.V."/>
            <person name="Machida M."/>
            <person name="Baker S.E."/>
            <person name="Andersen M.R."/>
        </authorList>
    </citation>
    <scope>NUCLEOTIDE SEQUENCE [LARGE SCALE GENOMIC DNA]</scope>
    <source>
        <strain evidence="1 2">CBS 117635</strain>
    </source>
</reference>
<name>A0A5N6IKC3_9EURO</name>
<gene>
    <name evidence="1" type="ORF">BDV30DRAFT_56408</name>
</gene>
<keyword evidence="2" id="KW-1185">Reference proteome</keyword>
<dbReference type="AlphaFoldDB" id="A0A5N6IKC3"/>